<dbReference type="PANTHER" id="PTHR10434:SF11">
    <property type="entry name" value="1-ACYL-SN-GLYCEROL-3-PHOSPHATE ACYLTRANSFERASE"/>
    <property type="match status" value="1"/>
</dbReference>
<dbReference type="EMBL" id="UINC01002020">
    <property type="protein sequence ID" value="SUZ91961.1"/>
    <property type="molecule type" value="Genomic_DNA"/>
</dbReference>
<dbReference type="GO" id="GO:0003841">
    <property type="term" value="F:1-acylglycerol-3-phosphate O-acyltransferase activity"/>
    <property type="evidence" value="ECO:0007669"/>
    <property type="project" value="TreeGrafter"/>
</dbReference>
<dbReference type="SMART" id="SM00563">
    <property type="entry name" value="PlsC"/>
    <property type="match status" value="1"/>
</dbReference>
<organism evidence="5">
    <name type="scientific">marine metagenome</name>
    <dbReference type="NCBI Taxonomy" id="408172"/>
    <lineage>
        <taxon>unclassified sequences</taxon>
        <taxon>metagenomes</taxon>
        <taxon>ecological metagenomes</taxon>
    </lineage>
</organism>
<dbReference type="CDD" id="cd07989">
    <property type="entry name" value="LPLAT_AGPAT-like"/>
    <property type="match status" value="1"/>
</dbReference>
<accession>A0A381RKX0</accession>
<feature type="domain" description="Phospholipid/glycerol acyltransferase" evidence="4">
    <location>
        <begin position="48"/>
        <end position="159"/>
    </location>
</feature>
<keyword evidence="2" id="KW-0012">Acyltransferase</keyword>
<evidence type="ECO:0000256" key="2">
    <source>
        <dbReference type="ARBA" id="ARBA00023315"/>
    </source>
</evidence>
<keyword evidence="3" id="KW-0812">Transmembrane</keyword>
<evidence type="ECO:0000259" key="4">
    <source>
        <dbReference type="SMART" id="SM00563"/>
    </source>
</evidence>
<dbReference type="InterPro" id="IPR002123">
    <property type="entry name" value="Plipid/glycerol_acylTrfase"/>
</dbReference>
<feature type="transmembrane region" description="Helical" evidence="3">
    <location>
        <begin position="15"/>
        <end position="36"/>
    </location>
</feature>
<name>A0A381RKX0_9ZZZZ</name>
<proteinExistence type="predicted"/>
<dbReference type="SUPFAM" id="SSF69593">
    <property type="entry name" value="Glycerol-3-phosphate (1)-acyltransferase"/>
    <property type="match status" value="1"/>
</dbReference>
<protein>
    <recommendedName>
        <fullName evidence="4">Phospholipid/glycerol acyltransferase domain-containing protein</fullName>
    </recommendedName>
</protein>
<evidence type="ECO:0000256" key="3">
    <source>
        <dbReference type="SAM" id="Phobius"/>
    </source>
</evidence>
<keyword evidence="1" id="KW-0808">Transferase</keyword>
<keyword evidence="3" id="KW-1133">Transmembrane helix</keyword>
<evidence type="ECO:0000313" key="5">
    <source>
        <dbReference type="EMBL" id="SUZ91961.1"/>
    </source>
</evidence>
<dbReference type="AlphaFoldDB" id="A0A381RKX0"/>
<dbReference type="Pfam" id="PF01553">
    <property type="entry name" value="Acyltransferase"/>
    <property type="match status" value="1"/>
</dbReference>
<dbReference type="GO" id="GO:0006654">
    <property type="term" value="P:phosphatidic acid biosynthetic process"/>
    <property type="evidence" value="ECO:0007669"/>
    <property type="project" value="TreeGrafter"/>
</dbReference>
<sequence>MYKELPPTLKPRPQWVRYISAYIIFFLGVSIAKIRVQGRWNIPKKGPCVVACNHFGYLDPFFLVYAIQRPTSFLMQNDMGIEPYFLWAPMIYGAILTDRNRLAPSTIKQSIKTLENEEVLGIFPEGGMKGFELAPAKPGAVYLSAMRHVQVVPIGVHGGNQAWENIFRGVRSRIKINIGKSFGPLEITGSKNEKKTKIETISSELMCRIAALLPDDKHGVYSNDERIHNYRSENGFGAL</sequence>
<evidence type="ECO:0000256" key="1">
    <source>
        <dbReference type="ARBA" id="ARBA00022679"/>
    </source>
</evidence>
<gene>
    <name evidence="5" type="ORF">METZ01_LOCUS44815</name>
</gene>
<dbReference type="PANTHER" id="PTHR10434">
    <property type="entry name" value="1-ACYL-SN-GLYCEROL-3-PHOSPHATE ACYLTRANSFERASE"/>
    <property type="match status" value="1"/>
</dbReference>
<keyword evidence="3" id="KW-0472">Membrane</keyword>
<reference evidence="5" key="1">
    <citation type="submission" date="2018-05" db="EMBL/GenBank/DDBJ databases">
        <authorList>
            <person name="Lanie J.A."/>
            <person name="Ng W.-L."/>
            <person name="Kazmierczak K.M."/>
            <person name="Andrzejewski T.M."/>
            <person name="Davidsen T.M."/>
            <person name="Wayne K.J."/>
            <person name="Tettelin H."/>
            <person name="Glass J.I."/>
            <person name="Rusch D."/>
            <person name="Podicherti R."/>
            <person name="Tsui H.-C.T."/>
            <person name="Winkler M.E."/>
        </authorList>
    </citation>
    <scope>NUCLEOTIDE SEQUENCE</scope>
</reference>